<keyword evidence="2" id="KW-0472">Membrane</keyword>
<feature type="transmembrane region" description="Helical" evidence="2">
    <location>
        <begin position="730"/>
        <end position="754"/>
    </location>
</feature>
<feature type="compositionally biased region" description="Low complexity" evidence="1">
    <location>
        <begin position="280"/>
        <end position="291"/>
    </location>
</feature>
<dbReference type="STRING" id="1442369.A0A0D2FMV5"/>
<dbReference type="HOGENOM" id="CLU_341620_0_0_1"/>
<feature type="compositionally biased region" description="Polar residues" evidence="1">
    <location>
        <begin position="75"/>
        <end position="93"/>
    </location>
</feature>
<dbReference type="VEuPathDB" id="FungiDB:Z518_06944"/>
<organism evidence="3 4">
    <name type="scientific">Rhinocladiella mackenziei CBS 650.93</name>
    <dbReference type="NCBI Taxonomy" id="1442369"/>
    <lineage>
        <taxon>Eukaryota</taxon>
        <taxon>Fungi</taxon>
        <taxon>Dikarya</taxon>
        <taxon>Ascomycota</taxon>
        <taxon>Pezizomycotina</taxon>
        <taxon>Eurotiomycetes</taxon>
        <taxon>Chaetothyriomycetidae</taxon>
        <taxon>Chaetothyriales</taxon>
        <taxon>Herpotrichiellaceae</taxon>
        <taxon>Rhinocladiella</taxon>
    </lineage>
</organism>
<evidence type="ECO:0000313" key="3">
    <source>
        <dbReference type="EMBL" id="KIX03392.1"/>
    </source>
</evidence>
<protein>
    <submittedName>
        <fullName evidence="3">Uncharacterized protein</fullName>
    </submittedName>
</protein>
<feature type="compositionally biased region" description="Basic and acidic residues" evidence="1">
    <location>
        <begin position="394"/>
        <end position="406"/>
    </location>
</feature>
<dbReference type="AlphaFoldDB" id="A0A0D2FMV5"/>
<evidence type="ECO:0000256" key="1">
    <source>
        <dbReference type="SAM" id="MobiDB-lite"/>
    </source>
</evidence>
<feature type="compositionally biased region" description="Polar residues" evidence="1">
    <location>
        <begin position="419"/>
        <end position="429"/>
    </location>
</feature>
<sequence length="759" mass="83175">MPPAEIPRPSSPLVGWRGDMSCLTRSSQDQHHPQEISRWSKTTTESESSENLRETSPQKSRVQKKNSKRNRQSKDMTNSSPVDPSSDRVTSPCQPIDNLGMPPIAVAGPDEPRSFYDSGSDDSDDDEPVIHRASSVRVSKPHIVQQGNASGGSVPKLFGPHSAPTNEEIPTPKGQQTLSYGTKNSTHGTPSAEKTEKDLVRGGPQDALKVLEGQDSEKDSLTARSPNPAEETTGQKDAMTRTILEYPDAPGRNEALETLPAPMGGFESVHISRTNTETAYSSSTYISPSSIDGLRSNPTTENDKRLSRAISAPVRNSGRRVMIRPADLVTDRANHDHKLFRESIVSTPYPARQSSIREIDEVPAAPEAKTAQQPRRAKRLSNHKEDESEEEDKYSDAKEQNEKNSGKADQPPEIPLSTKPVSSSAPTTSKSDRFPSPVAPEILFLDLRLTRHPDAGVTVEIEITDKTTFDDEQLFAIVRNAYTNKLLGMSRRFFCARILSYASVADHLSPNLGVIPSPRRDRGYWRGGQAAAMAADIDGGDFVKHLLQPRHGRRRKIWLLWLRNHQRHESSTTSSFARRSRMVPPGSPRHAPASPVFSFAHSRNCSSGNHNDSSPSMETAPNSALGIGSRSNLSVKPSVALRTESLAAVSSRHSHVPVQTGPPTLYLHHTFSVRKILAGLLTTFFLAVSVAVMWIVFGPPGRRADQGNGTTTSEGKEYTLSWKRDAQGRVLVGLVLGILVLDLGLVTEAVWAWASWVLM</sequence>
<name>A0A0D2FMV5_9EURO</name>
<feature type="region of interest" description="Disordered" evidence="1">
    <location>
        <begin position="570"/>
        <end position="622"/>
    </location>
</feature>
<feature type="compositionally biased region" description="Basic residues" evidence="1">
    <location>
        <begin position="61"/>
        <end position="71"/>
    </location>
</feature>
<keyword evidence="2" id="KW-1133">Transmembrane helix</keyword>
<keyword evidence="4" id="KW-1185">Reference proteome</keyword>
<evidence type="ECO:0000256" key="2">
    <source>
        <dbReference type="SAM" id="Phobius"/>
    </source>
</evidence>
<feature type="region of interest" description="Disordered" evidence="1">
    <location>
        <begin position="344"/>
        <end position="435"/>
    </location>
</feature>
<accession>A0A0D2FMV5</accession>
<feature type="region of interest" description="Disordered" evidence="1">
    <location>
        <begin position="279"/>
        <end position="310"/>
    </location>
</feature>
<dbReference type="RefSeq" id="XP_013270528.1">
    <property type="nucleotide sequence ID" value="XM_013415074.1"/>
</dbReference>
<feature type="compositionally biased region" description="Pro residues" evidence="1">
    <location>
        <begin position="1"/>
        <end position="10"/>
    </location>
</feature>
<feature type="region of interest" description="Disordered" evidence="1">
    <location>
        <begin position="1"/>
        <end position="258"/>
    </location>
</feature>
<feature type="transmembrane region" description="Helical" evidence="2">
    <location>
        <begin position="676"/>
        <end position="697"/>
    </location>
</feature>
<keyword evidence="2" id="KW-0812">Transmembrane</keyword>
<feature type="compositionally biased region" description="Polar residues" evidence="1">
    <location>
        <begin position="601"/>
        <end position="622"/>
    </location>
</feature>
<gene>
    <name evidence="3" type="ORF">Z518_06944</name>
</gene>
<feature type="compositionally biased region" description="Polar residues" evidence="1">
    <location>
        <begin position="173"/>
        <end position="189"/>
    </location>
</feature>
<proteinExistence type="predicted"/>
<dbReference type="GeneID" id="25295015"/>
<dbReference type="OrthoDB" id="4157429at2759"/>
<reference evidence="3 4" key="1">
    <citation type="submission" date="2015-01" db="EMBL/GenBank/DDBJ databases">
        <title>The Genome Sequence of Rhinocladiella mackenzie CBS 650.93.</title>
        <authorList>
            <consortium name="The Broad Institute Genomics Platform"/>
            <person name="Cuomo C."/>
            <person name="de Hoog S."/>
            <person name="Gorbushina A."/>
            <person name="Stielow B."/>
            <person name="Teixiera M."/>
            <person name="Abouelleil A."/>
            <person name="Chapman S.B."/>
            <person name="Priest M."/>
            <person name="Young S.K."/>
            <person name="Wortman J."/>
            <person name="Nusbaum C."/>
            <person name="Birren B."/>
        </authorList>
    </citation>
    <scope>NUCLEOTIDE SEQUENCE [LARGE SCALE GENOMIC DNA]</scope>
    <source>
        <strain evidence="3 4">CBS 650.93</strain>
    </source>
</reference>
<dbReference type="EMBL" id="KN847479">
    <property type="protein sequence ID" value="KIX03392.1"/>
    <property type="molecule type" value="Genomic_DNA"/>
</dbReference>
<dbReference type="Proteomes" id="UP000053617">
    <property type="component" value="Unassembled WGS sequence"/>
</dbReference>
<evidence type="ECO:0000313" key="4">
    <source>
        <dbReference type="Proteomes" id="UP000053617"/>
    </source>
</evidence>